<name>A0ABQ0WVV3_9LACO</name>
<accession>A0ABQ0WVV3</accession>
<dbReference type="RefSeq" id="WP_057733573.1">
    <property type="nucleotide sequence ID" value="NZ_BJZK01000010.1"/>
</dbReference>
<evidence type="ECO:0000313" key="2">
    <source>
        <dbReference type="EMBL" id="GEO71974.1"/>
    </source>
</evidence>
<protein>
    <recommendedName>
        <fullName evidence="1">Fido domain-containing protein</fullName>
    </recommendedName>
</protein>
<proteinExistence type="predicted"/>
<evidence type="ECO:0000313" key="3">
    <source>
        <dbReference type="Proteomes" id="UP000321794"/>
    </source>
</evidence>
<dbReference type="PROSITE" id="PS51459">
    <property type="entry name" value="FIDO"/>
    <property type="match status" value="1"/>
</dbReference>
<dbReference type="EMBL" id="BJZK01000010">
    <property type="protein sequence ID" value="GEO71974.1"/>
    <property type="molecule type" value="Genomic_DNA"/>
</dbReference>
<dbReference type="InterPro" id="IPR036597">
    <property type="entry name" value="Fido-like_dom_sf"/>
</dbReference>
<dbReference type="Proteomes" id="UP000321794">
    <property type="component" value="Unassembled WGS sequence"/>
</dbReference>
<sequence length="223" mass="24453">MNFANQYAFDRAATRELVTGNLERLVTVTGRLDGLVAGPETVAGQNLKRAYQEVLAHDQPLVATDIWTLNQQVCAGTPGAGQLRTVTLSSDADGWVPPIPVAARAQRDLTAILTTQKSTTERAMEVLLYLSRWQLFPAGNQRTALVAANAVMLADGAGVLAIPADKLDWYQTQLRDYQRAGRGLVIKQWLYRNAVWGTPAGRVAEQPQQFHQNKYSPLNGPLD</sequence>
<comment type="caution">
    <text evidence="2">The sequence shown here is derived from an EMBL/GenBank/DDBJ whole genome shotgun (WGS) entry which is preliminary data.</text>
</comment>
<reference evidence="2 3" key="1">
    <citation type="submission" date="2019-07" db="EMBL/GenBank/DDBJ databases">
        <title>Whole genome shotgun sequence of Lactobacillus zymae NBRC 107157.</title>
        <authorList>
            <person name="Hosoyama A."/>
            <person name="Uohara A."/>
            <person name="Ohji S."/>
            <person name="Ichikawa N."/>
        </authorList>
    </citation>
    <scope>NUCLEOTIDE SEQUENCE [LARGE SCALE GENOMIC DNA]</scope>
    <source>
        <strain evidence="2 3">NBRC 107157</strain>
    </source>
</reference>
<organism evidence="2 3">
    <name type="scientific">Levilactobacillus zymae</name>
    <dbReference type="NCBI Taxonomy" id="267363"/>
    <lineage>
        <taxon>Bacteria</taxon>
        <taxon>Bacillati</taxon>
        <taxon>Bacillota</taxon>
        <taxon>Bacilli</taxon>
        <taxon>Lactobacillales</taxon>
        <taxon>Lactobacillaceae</taxon>
        <taxon>Levilactobacillus</taxon>
    </lineage>
</organism>
<feature type="domain" description="Fido" evidence="1">
    <location>
        <begin position="61"/>
        <end position="192"/>
    </location>
</feature>
<dbReference type="InterPro" id="IPR003812">
    <property type="entry name" value="Fido"/>
</dbReference>
<dbReference type="SUPFAM" id="SSF140931">
    <property type="entry name" value="Fic-like"/>
    <property type="match status" value="1"/>
</dbReference>
<gene>
    <name evidence="2" type="ORF">LZY01_11420</name>
</gene>
<keyword evidence="3" id="KW-1185">Reference proteome</keyword>
<evidence type="ECO:0000259" key="1">
    <source>
        <dbReference type="PROSITE" id="PS51459"/>
    </source>
</evidence>
<dbReference type="Gene3D" id="1.10.3290.10">
    <property type="entry name" value="Fido-like domain"/>
    <property type="match status" value="1"/>
</dbReference>